<comment type="caution">
    <text evidence="1">The sequence shown here is derived from an EMBL/GenBank/DDBJ whole genome shotgun (WGS) entry which is preliminary data.</text>
</comment>
<dbReference type="Proteomes" id="UP001500187">
    <property type="component" value="Unassembled WGS sequence"/>
</dbReference>
<sequence>MMTTEDDWLATQETLYLSSIAEVRESIVQARLEPLDEGSAELPW</sequence>
<evidence type="ECO:0000313" key="1">
    <source>
        <dbReference type="EMBL" id="GAA4794568.1"/>
    </source>
</evidence>
<dbReference type="RefSeq" id="WP_345445553.1">
    <property type="nucleotide sequence ID" value="NZ_BAABKP010000001.1"/>
</dbReference>
<name>A0ABP9BGD9_9MICC</name>
<protein>
    <submittedName>
        <fullName evidence="1">Uncharacterized protein</fullName>
    </submittedName>
</protein>
<accession>A0ABP9BGD9</accession>
<dbReference type="EMBL" id="BAABKP010000001">
    <property type="protein sequence ID" value="GAA4794568.1"/>
    <property type="molecule type" value="Genomic_DNA"/>
</dbReference>
<organism evidence="1 2">
    <name type="scientific">Rothia endophytica</name>
    <dbReference type="NCBI Taxonomy" id="1324766"/>
    <lineage>
        <taxon>Bacteria</taxon>
        <taxon>Bacillati</taxon>
        <taxon>Actinomycetota</taxon>
        <taxon>Actinomycetes</taxon>
        <taxon>Micrococcales</taxon>
        <taxon>Micrococcaceae</taxon>
        <taxon>Rothia</taxon>
    </lineage>
</organism>
<keyword evidence="2" id="KW-1185">Reference proteome</keyword>
<evidence type="ECO:0000313" key="2">
    <source>
        <dbReference type="Proteomes" id="UP001500187"/>
    </source>
</evidence>
<proteinExistence type="predicted"/>
<gene>
    <name evidence="1" type="ORF">GCM10023352_11840</name>
</gene>
<reference evidence="2" key="1">
    <citation type="journal article" date="2019" name="Int. J. Syst. Evol. Microbiol.">
        <title>The Global Catalogue of Microorganisms (GCM) 10K type strain sequencing project: providing services to taxonomists for standard genome sequencing and annotation.</title>
        <authorList>
            <consortium name="The Broad Institute Genomics Platform"/>
            <consortium name="The Broad Institute Genome Sequencing Center for Infectious Disease"/>
            <person name="Wu L."/>
            <person name="Ma J."/>
        </authorList>
    </citation>
    <scope>NUCLEOTIDE SEQUENCE [LARGE SCALE GENOMIC DNA]</scope>
    <source>
        <strain evidence="2">JCM 18541</strain>
    </source>
</reference>